<protein>
    <recommendedName>
        <fullName evidence="5">26S proteasome regulatory subunit RPN1</fullName>
    </recommendedName>
</protein>
<dbReference type="GO" id="GO:0034515">
    <property type="term" value="C:proteasome storage granule"/>
    <property type="evidence" value="ECO:0007669"/>
    <property type="project" value="TreeGrafter"/>
</dbReference>
<evidence type="ECO:0000256" key="1">
    <source>
        <dbReference type="ARBA" id="ARBA00005460"/>
    </source>
</evidence>
<keyword evidence="3 5" id="KW-0647">Proteasome</keyword>
<dbReference type="FunFam" id="1.25.10.10:FF:000026">
    <property type="entry name" value="26S proteasome non-ATPase regulatory subunit 2"/>
    <property type="match status" value="1"/>
</dbReference>
<dbReference type="InterPro" id="IPR016643">
    <property type="entry name" value="26S_Psome_Rpn1"/>
</dbReference>
<dbReference type="GO" id="GO:0042176">
    <property type="term" value="P:regulation of protein catabolic process"/>
    <property type="evidence" value="ECO:0007669"/>
    <property type="project" value="InterPro"/>
</dbReference>
<reference evidence="9 10" key="1">
    <citation type="journal article" date="2018" name="BMC Genomics">
        <title>Comparative genome analyses reveal sequence features reflecting distinct modes of host-adaptation between dicot and monocot powdery mildew.</title>
        <authorList>
            <person name="Wu Y."/>
            <person name="Ma X."/>
            <person name="Pan Z."/>
            <person name="Kale S.D."/>
            <person name="Song Y."/>
            <person name="King H."/>
            <person name="Zhang Q."/>
            <person name="Presley C."/>
            <person name="Deng X."/>
            <person name="Wei C.I."/>
            <person name="Xiao S."/>
        </authorList>
    </citation>
    <scope>NUCLEOTIDE SEQUENCE [LARGE SCALE GENOMIC DNA]</scope>
    <source>
        <strain evidence="9">UMSG1</strain>
    </source>
</reference>
<dbReference type="Pfam" id="PF01851">
    <property type="entry name" value="PC_rep"/>
    <property type="match status" value="2"/>
</dbReference>
<dbReference type="Proteomes" id="UP000285326">
    <property type="component" value="Unassembled WGS sequence"/>
</dbReference>
<dbReference type="InterPro" id="IPR011989">
    <property type="entry name" value="ARM-like"/>
</dbReference>
<evidence type="ECO:0000313" key="9">
    <source>
        <dbReference type="EMBL" id="RKF73127.1"/>
    </source>
</evidence>
<dbReference type="PANTHER" id="PTHR10943">
    <property type="entry name" value="26S PROTEASOME NON-ATPASE REGULATORY SUBUNIT"/>
    <property type="match status" value="1"/>
</dbReference>
<evidence type="ECO:0000256" key="5">
    <source>
        <dbReference type="PIRNR" id="PIRNR015965"/>
    </source>
</evidence>
<dbReference type="GO" id="GO:0008540">
    <property type="term" value="C:proteasome regulatory particle, base subcomplex"/>
    <property type="evidence" value="ECO:0007669"/>
    <property type="project" value="UniProtKB-UniRule"/>
</dbReference>
<dbReference type="PANTHER" id="PTHR10943:SF1">
    <property type="entry name" value="26S PROTEASOME NON-ATPASE REGULATORY SUBUNIT 2"/>
    <property type="match status" value="1"/>
</dbReference>
<sequence length="909" mass="101314">MAQDSELKKTADKGKGKDAPAKSNKSEEARKAKDKKNVAKSKEDDDTVGATEELNEEDQQLKLELDMLVERLNESNTNLYKAALEAIKDSIKTSTSSMTAVPKPLKFLRPHYESLTKLYEKWPTGDDKTSLADVLSVIGMTFSDEDRQDTLKYRLLAPSSDIASWGHEYTKHLALELGEMYTKRLTADEPTQDLIDLTLTLVPLFLKSNAEADAVDLMSELEIIEDIPKFLDKDTYPRVCLYMVSMVNLLTYPEDQQFLRTAHDIYLQYDQLTPAIVLAIRLNDTSLIESDFNSTNDIALKKQMAFLIARQQIVLDFPAEIELEQDIVECLNNTRLPEHFKALAKELNILDPKTTEDIYKSHLESTRISGLTNLDSARHNLAAGFVNAFVNAGFGQDKMMMVDDDTKSSWVWKTKEEGMISTMASMGMLFLWDVEGGLDKIDKYTYAPEEQIVAGCQLAIGIINSGVRIDSDPALALLGDEEKLNHQSPLVRMTSIMGLGLAYAGSNKDVLLDLLLPIVVDTSLDMQISAMAALSLGMIFVGSSNSDVSEAIVQTFLDDEREYQLKDKWTRFMALGLGLLFFGQQEEVDVILETLKAIDHPMSKPTSVLAEICAWAGTGTVLKMQELLHICNDYIEESEDKKGDELLQAYAVIGLGLVAMGEDVGQEMVLRQFGHLMHYGQANIRKAVPLAMGLLSPSNPQIKVYDTLSRYSHDNDNSVAINAIFAMGLLGAGTNNARLAQLLRQLASYYHREQESLFMVRIAQGLVHMGKGSMSISPFHTDRQVLSRVSAAGILTVLVAMIDAKQFITDKSHYLLYYLVTAMHPRFLVTLDEDLKPLTVNVRVGQAVDVVGQAGRPKTITGWQTQNTPVLLAYGERAELEDEQYLCLTNNLEGLVILRKNPDWEDGKN</sequence>
<dbReference type="InterPro" id="IPR016024">
    <property type="entry name" value="ARM-type_fold"/>
</dbReference>
<gene>
    <name evidence="9" type="ORF">GcM1_245047</name>
</gene>
<dbReference type="InterPro" id="IPR041433">
    <property type="entry name" value="RPN1_C"/>
</dbReference>
<evidence type="ECO:0000256" key="4">
    <source>
        <dbReference type="ARBA" id="ARBA00057191"/>
    </source>
</evidence>
<dbReference type="EMBL" id="MCBS01024577">
    <property type="protein sequence ID" value="RKF73127.1"/>
    <property type="molecule type" value="Genomic_DNA"/>
</dbReference>
<feature type="domain" description="26S proteasome non-ATPase regulatory subunit RPN1 C-terminal" evidence="8">
    <location>
        <begin position="851"/>
        <end position="904"/>
    </location>
</feature>
<organism evidence="9 10">
    <name type="scientific">Golovinomyces cichoracearum</name>
    <dbReference type="NCBI Taxonomy" id="62708"/>
    <lineage>
        <taxon>Eukaryota</taxon>
        <taxon>Fungi</taxon>
        <taxon>Dikarya</taxon>
        <taxon>Ascomycota</taxon>
        <taxon>Pezizomycotina</taxon>
        <taxon>Leotiomycetes</taxon>
        <taxon>Erysiphales</taxon>
        <taxon>Erysiphaceae</taxon>
        <taxon>Golovinomyces</taxon>
    </lineage>
</organism>
<feature type="compositionally biased region" description="Basic and acidic residues" evidence="6">
    <location>
        <begin position="1"/>
        <end position="43"/>
    </location>
</feature>
<dbReference type="SUPFAM" id="SSF48371">
    <property type="entry name" value="ARM repeat"/>
    <property type="match status" value="1"/>
</dbReference>
<dbReference type="GO" id="GO:0030234">
    <property type="term" value="F:enzyme regulator activity"/>
    <property type="evidence" value="ECO:0007669"/>
    <property type="project" value="UniProtKB-UniRule"/>
</dbReference>
<proteinExistence type="inferred from homology"/>
<accession>A0A420IF29</accession>
<dbReference type="Pfam" id="PF18051">
    <property type="entry name" value="RPN1_C"/>
    <property type="match status" value="1"/>
</dbReference>
<evidence type="ECO:0000256" key="6">
    <source>
        <dbReference type="SAM" id="MobiDB-lite"/>
    </source>
</evidence>
<dbReference type="GO" id="GO:0043161">
    <property type="term" value="P:proteasome-mediated ubiquitin-dependent protein catabolic process"/>
    <property type="evidence" value="ECO:0007669"/>
    <property type="project" value="TreeGrafter"/>
</dbReference>
<dbReference type="InterPro" id="IPR040892">
    <property type="entry name" value="RPN1_N"/>
</dbReference>
<comment type="caution">
    <text evidence="9">The sequence shown here is derived from an EMBL/GenBank/DDBJ whole genome shotgun (WGS) entry which is preliminary data.</text>
</comment>
<evidence type="ECO:0000256" key="2">
    <source>
        <dbReference type="ARBA" id="ARBA00022737"/>
    </source>
</evidence>
<dbReference type="PIRSF" id="PIRSF015965">
    <property type="entry name" value="26S_Psome_Rpn1"/>
    <property type="match status" value="1"/>
</dbReference>
<dbReference type="InterPro" id="IPR002015">
    <property type="entry name" value="Proteasome/cyclosome_rpt"/>
</dbReference>
<comment type="function">
    <text evidence="4 5">Acts as a regulatory subunit of the 26 proteasome which is involved in the ATP-dependent degradation of ubiquitinated proteins.</text>
</comment>
<feature type="region of interest" description="Disordered" evidence="6">
    <location>
        <begin position="1"/>
        <end position="55"/>
    </location>
</feature>
<dbReference type="Gene3D" id="1.25.10.10">
    <property type="entry name" value="Leucine-rich Repeat Variant"/>
    <property type="match status" value="1"/>
</dbReference>
<evidence type="ECO:0000256" key="3">
    <source>
        <dbReference type="ARBA" id="ARBA00022942"/>
    </source>
</evidence>
<evidence type="ECO:0000313" key="10">
    <source>
        <dbReference type="Proteomes" id="UP000285326"/>
    </source>
</evidence>
<evidence type="ECO:0000259" key="7">
    <source>
        <dbReference type="Pfam" id="PF17781"/>
    </source>
</evidence>
<feature type="domain" description="RPN1 N-terminal" evidence="7">
    <location>
        <begin position="65"/>
        <end position="364"/>
    </location>
</feature>
<name>A0A420IF29_9PEZI</name>
<evidence type="ECO:0000259" key="8">
    <source>
        <dbReference type="Pfam" id="PF18051"/>
    </source>
</evidence>
<dbReference type="GO" id="GO:0005634">
    <property type="term" value="C:nucleus"/>
    <property type="evidence" value="ECO:0007669"/>
    <property type="project" value="TreeGrafter"/>
</dbReference>
<comment type="similarity">
    <text evidence="1 5">Belongs to the proteasome subunit S2 family.</text>
</comment>
<dbReference type="AlphaFoldDB" id="A0A420IF29"/>
<keyword evidence="2" id="KW-0677">Repeat</keyword>
<dbReference type="Pfam" id="PF17781">
    <property type="entry name" value="RPN1_RPN2_N"/>
    <property type="match status" value="1"/>
</dbReference>